<evidence type="ECO:0000313" key="1">
    <source>
        <dbReference type="EMBL" id="VUZ41775.1"/>
    </source>
</evidence>
<evidence type="ECO:0000313" key="2">
    <source>
        <dbReference type="Proteomes" id="UP000321570"/>
    </source>
</evidence>
<accession>A0A564Y389</accession>
<keyword evidence="2" id="KW-1185">Reference proteome</keyword>
<gene>
    <name evidence="1" type="ORF">WMSIL1_LOCUS2450</name>
</gene>
<name>A0A564Y389_HYMDI</name>
<dbReference type="Proteomes" id="UP000321570">
    <property type="component" value="Unassembled WGS sequence"/>
</dbReference>
<dbReference type="EMBL" id="CABIJS010000066">
    <property type="protein sequence ID" value="VUZ41775.1"/>
    <property type="molecule type" value="Genomic_DNA"/>
</dbReference>
<protein>
    <submittedName>
        <fullName evidence="1">Uncharacterized protein</fullName>
    </submittedName>
</protein>
<reference evidence="1 2" key="1">
    <citation type="submission" date="2019-07" db="EMBL/GenBank/DDBJ databases">
        <authorList>
            <person name="Jastrzebski P J."/>
            <person name="Paukszto L."/>
            <person name="Jastrzebski P J."/>
        </authorList>
    </citation>
    <scope>NUCLEOTIDE SEQUENCE [LARGE SCALE GENOMIC DNA]</scope>
    <source>
        <strain evidence="1 2">WMS-il1</strain>
    </source>
</reference>
<proteinExistence type="predicted"/>
<organism evidence="1 2">
    <name type="scientific">Hymenolepis diminuta</name>
    <name type="common">Rat tapeworm</name>
    <dbReference type="NCBI Taxonomy" id="6216"/>
    <lineage>
        <taxon>Eukaryota</taxon>
        <taxon>Metazoa</taxon>
        <taxon>Spiralia</taxon>
        <taxon>Lophotrochozoa</taxon>
        <taxon>Platyhelminthes</taxon>
        <taxon>Cestoda</taxon>
        <taxon>Eucestoda</taxon>
        <taxon>Cyclophyllidea</taxon>
        <taxon>Hymenolepididae</taxon>
        <taxon>Hymenolepis</taxon>
    </lineage>
</organism>
<sequence length="148" mass="17151">MIYKMHLFKMQTVSSRAEYRRIKKFLAQTSTGQIFKVIARSAFHIKFKILPHPEGQCLIIINKNYPQVQPVWEVTMGTKRTMSHEKQVPIRAKTLLQAFVLCLFVTGQHLGIDIPQEAHELDPAFISQLQLSFSQNPLGFQLHVKENY</sequence>
<dbReference type="AlphaFoldDB" id="A0A564Y389"/>